<dbReference type="EMBL" id="DUZY01000001">
    <property type="protein sequence ID" value="DAD24235.1"/>
    <property type="molecule type" value="Genomic_DNA"/>
</dbReference>
<evidence type="ECO:0000313" key="1">
    <source>
        <dbReference type="EMBL" id="DAD24235.1"/>
    </source>
</evidence>
<gene>
    <name evidence="1" type="ORF">HUJ06_025698</name>
</gene>
<dbReference type="Proteomes" id="UP000607653">
    <property type="component" value="Unassembled WGS sequence"/>
</dbReference>
<name>A0A822XZK4_NELNU</name>
<protein>
    <submittedName>
        <fullName evidence="1">Uncharacterized protein</fullName>
    </submittedName>
</protein>
<organism evidence="1 2">
    <name type="scientific">Nelumbo nucifera</name>
    <name type="common">Sacred lotus</name>
    <dbReference type="NCBI Taxonomy" id="4432"/>
    <lineage>
        <taxon>Eukaryota</taxon>
        <taxon>Viridiplantae</taxon>
        <taxon>Streptophyta</taxon>
        <taxon>Embryophyta</taxon>
        <taxon>Tracheophyta</taxon>
        <taxon>Spermatophyta</taxon>
        <taxon>Magnoliopsida</taxon>
        <taxon>Proteales</taxon>
        <taxon>Nelumbonaceae</taxon>
        <taxon>Nelumbo</taxon>
    </lineage>
</organism>
<evidence type="ECO:0000313" key="2">
    <source>
        <dbReference type="Proteomes" id="UP000607653"/>
    </source>
</evidence>
<proteinExistence type="predicted"/>
<accession>A0A822XZK4</accession>
<sequence length="39" mass="4559">MKKKKTLFSPMAQPYFRIKPAITYEIFSNDTGIHVNKKS</sequence>
<keyword evidence="2" id="KW-1185">Reference proteome</keyword>
<dbReference type="AlphaFoldDB" id="A0A822XZK4"/>
<reference evidence="1 2" key="1">
    <citation type="journal article" date="2020" name="Mol. Biol. Evol.">
        <title>Distinct Expression and Methylation Patterns for Genes with Different Fates following a Single Whole-Genome Duplication in Flowering Plants.</title>
        <authorList>
            <person name="Shi T."/>
            <person name="Rahmani R.S."/>
            <person name="Gugger P.F."/>
            <person name="Wang M."/>
            <person name="Li H."/>
            <person name="Zhang Y."/>
            <person name="Li Z."/>
            <person name="Wang Q."/>
            <person name="Van de Peer Y."/>
            <person name="Marchal K."/>
            <person name="Chen J."/>
        </authorList>
    </citation>
    <scope>NUCLEOTIDE SEQUENCE [LARGE SCALE GENOMIC DNA]</scope>
    <source>
        <tissue evidence="1">Leaf</tissue>
    </source>
</reference>
<comment type="caution">
    <text evidence="1">The sequence shown here is derived from an EMBL/GenBank/DDBJ whole genome shotgun (WGS) entry which is preliminary data.</text>
</comment>